<dbReference type="RefSeq" id="WP_380578771.1">
    <property type="nucleotide sequence ID" value="NZ_JBHSQJ010000005.1"/>
</dbReference>
<protein>
    <submittedName>
        <fullName evidence="3">Quinol monooxygenase</fullName>
        <ecNumber evidence="3">1.-.-.-</ecNumber>
    </submittedName>
</protein>
<evidence type="ECO:0000259" key="2">
    <source>
        <dbReference type="Pfam" id="PF03992"/>
    </source>
</evidence>
<proteinExistence type="predicted"/>
<keyword evidence="3" id="KW-0503">Monooxygenase</keyword>
<dbReference type="InterPro" id="IPR011008">
    <property type="entry name" value="Dimeric_a/b-barrel"/>
</dbReference>
<feature type="domain" description="ABM" evidence="2">
    <location>
        <begin position="9"/>
        <end position="51"/>
    </location>
</feature>
<evidence type="ECO:0000313" key="3">
    <source>
        <dbReference type="EMBL" id="MFC5905858.1"/>
    </source>
</evidence>
<keyword evidence="3" id="KW-0560">Oxidoreductase</keyword>
<organism evidence="3 4">
    <name type="scientific">Streptacidiphilus monticola</name>
    <dbReference type="NCBI Taxonomy" id="2161674"/>
    <lineage>
        <taxon>Bacteria</taxon>
        <taxon>Bacillati</taxon>
        <taxon>Actinomycetota</taxon>
        <taxon>Actinomycetes</taxon>
        <taxon>Kitasatosporales</taxon>
        <taxon>Streptomycetaceae</taxon>
        <taxon>Streptacidiphilus</taxon>
    </lineage>
</organism>
<comment type="caution">
    <text evidence="3">The sequence shown here is derived from an EMBL/GenBank/DDBJ whole genome shotgun (WGS) entry which is preliminary data.</text>
</comment>
<dbReference type="Proteomes" id="UP001596174">
    <property type="component" value="Unassembled WGS sequence"/>
</dbReference>
<name>A0ABW1FV83_9ACTN</name>
<reference evidence="4" key="1">
    <citation type="journal article" date="2019" name="Int. J. Syst. Evol. Microbiol.">
        <title>The Global Catalogue of Microorganisms (GCM) 10K type strain sequencing project: providing services to taxonomists for standard genome sequencing and annotation.</title>
        <authorList>
            <consortium name="The Broad Institute Genomics Platform"/>
            <consortium name="The Broad Institute Genome Sequencing Center for Infectious Disease"/>
            <person name="Wu L."/>
            <person name="Ma J."/>
        </authorList>
    </citation>
    <scope>NUCLEOTIDE SEQUENCE [LARGE SCALE GENOMIC DNA]</scope>
    <source>
        <strain evidence="4">JCM 4816</strain>
    </source>
</reference>
<sequence length="73" mass="7859">MSEQVQLLVVITTLPGHGAEQVAAFEQLAPVVRAEEGCLQYDLHQVRDGPTASCSSRNGRRVITSPRTTPPST</sequence>
<evidence type="ECO:0000256" key="1">
    <source>
        <dbReference type="SAM" id="MobiDB-lite"/>
    </source>
</evidence>
<accession>A0ABW1FV83</accession>
<dbReference type="GO" id="GO:0004497">
    <property type="term" value="F:monooxygenase activity"/>
    <property type="evidence" value="ECO:0007669"/>
    <property type="project" value="UniProtKB-KW"/>
</dbReference>
<feature type="region of interest" description="Disordered" evidence="1">
    <location>
        <begin position="48"/>
        <end position="73"/>
    </location>
</feature>
<evidence type="ECO:0000313" key="4">
    <source>
        <dbReference type="Proteomes" id="UP001596174"/>
    </source>
</evidence>
<keyword evidence="4" id="KW-1185">Reference proteome</keyword>
<dbReference type="Pfam" id="PF03992">
    <property type="entry name" value="ABM"/>
    <property type="match status" value="1"/>
</dbReference>
<gene>
    <name evidence="3" type="ORF">ACFP3V_01300</name>
</gene>
<dbReference type="InterPro" id="IPR007138">
    <property type="entry name" value="ABM_dom"/>
</dbReference>
<dbReference type="EC" id="1.-.-.-" evidence="3"/>
<dbReference type="Gene3D" id="3.30.70.100">
    <property type="match status" value="1"/>
</dbReference>
<dbReference type="SUPFAM" id="SSF54909">
    <property type="entry name" value="Dimeric alpha+beta barrel"/>
    <property type="match status" value="1"/>
</dbReference>
<dbReference type="EMBL" id="JBHSQJ010000005">
    <property type="protein sequence ID" value="MFC5905858.1"/>
    <property type="molecule type" value="Genomic_DNA"/>
</dbReference>